<dbReference type="Gene3D" id="1.10.287.1060">
    <property type="entry name" value="ESAT-6-like"/>
    <property type="match status" value="1"/>
</dbReference>
<dbReference type="InterPro" id="IPR036689">
    <property type="entry name" value="ESAT-6-like_sf"/>
</dbReference>
<evidence type="ECO:0000256" key="1">
    <source>
        <dbReference type="SAM" id="MobiDB-lite"/>
    </source>
</evidence>
<dbReference type="Proteomes" id="UP001596175">
    <property type="component" value="Unassembled WGS sequence"/>
</dbReference>
<organism evidence="2 3">
    <name type="scientific">Actinomycetospora rhizophila</name>
    <dbReference type="NCBI Taxonomy" id="1416876"/>
    <lineage>
        <taxon>Bacteria</taxon>
        <taxon>Bacillati</taxon>
        <taxon>Actinomycetota</taxon>
        <taxon>Actinomycetes</taxon>
        <taxon>Pseudonocardiales</taxon>
        <taxon>Pseudonocardiaceae</taxon>
        <taxon>Actinomycetospora</taxon>
    </lineage>
</organism>
<keyword evidence="3" id="KW-1185">Reference proteome</keyword>
<dbReference type="NCBIfam" id="TIGR03930">
    <property type="entry name" value="WXG100_ESAT6"/>
    <property type="match status" value="1"/>
</dbReference>
<feature type="compositionally biased region" description="Gly residues" evidence="1">
    <location>
        <begin position="102"/>
        <end position="118"/>
    </location>
</feature>
<protein>
    <submittedName>
        <fullName evidence="2">WXG100 family type VII secretion target</fullName>
    </submittedName>
</protein>
<gene>
    <name evidence="2" type="ORF">ACFPK1_23595</name>
</gene>
<name>A0ABV9ZKT5_9PSEU</name>
<evidence type="ECO:0000313" key="2">
    <source>
        <dbReference type="EMBL" id="MFC5141241.1"/>
    </source>
</evidence>
<dbReference type="InterPro" id="IPR010310">
    <property type="entry name" value="T7SS_ESAT-6-like"/>
</dbReference>
<dbReference type="Pfam" id="PF06013">
    <property type="entry name" value="WXG100"/>
    <property type="match status" value="1"/>
</dbReference>
<reference evidence="3" key="1">
    <citation type="journal article" date="2019" name="Int. J. Syst. Evol. Microbiol.">
        <title>The Global Catalogue of Microorganisms (GCM) 10K type strain sequencing project: providing services to taxonomists for standard genome sequencing and annotation.</title>
        <authorList>
            <consortium name="The Broad Institute Genomics Platform"/>
            <consortium name="The Broad Institute Genome Sequencing Center for Infectious Disease"/>
            <person name="Wu L."/>
            <person name="Ma J."/>
        </authorList>
    </citation>
    <scope>NUCLEOTIDE SEQUENCE [LARGE SCALE GENOMIC DNA]</scope>
    <source>
        <strain evidence="3">XZYJ18</strain>
    </source>
</reference>
<evidence type="ECO:0000313" key="3">
    <source>
        <dbReference type="Proteomes" id="UP001596175"/>
    </source>
</evidence>
<dbReference type="SUPFAM" id="SSF140453">
    <property type="entry name" value="EsxAB dimer-like"/>
    <property type="match status" value="1"/>
</dbReference>
<comment type="caution">
    <text evidence="2">The sequence shown here is derived from an EMBL/GenBank/DDBJ whole genome shotgun (WGS) entry which is preliminary data.</text>
</comment>
<proteinExistence type="predicted"/>
<accession>A0ABV9ZKT5</accession>
<dbReference type="EMBL" id="JBHSKG010000014">
    <property type="protein sequence ID" value="MFC5141241.1"/>
    <property type="molecule type" value="Genomic_DNA"/>
</dbReference>
<dbReference type="RefSeq" id="WP_378023392.1">
    <property type="nucleotide sequence ID" value="NZ_JBHSKG010000014.1"/>
</dbReference>
<sequence>MAGGFGTQTDVMVSVAGRLETINGELQGQLRSLQGRLEPLVADWQGQGSTAFQGTMVRWQIDAKRINDALLGIAERVRSGAGRYAANEAEAASMLNVLGDAGGPSGGAGGAGTPGGGTISSALG</sequence>
<feature type="region of interest" description="Disordered" evidence="1">
    <location>
        <begin position="102"/>
        <end position="124"/>
    </location>
</feature>